<accession>A0A812UZW4</accession>
<organism evidence="1 2">
    <name type="scientific">Symbiodinium necroappetens</name>
    <dbReference type="NCBI Taxonomy" id="1628268"/>
    <lineage>
        <taxon>Eukaryota</taxon>
        <taxon>Sar</taxon>
        <taxon>Alveolata</taxon>
        <taxon>Dinophyceae</taxon>
        <taxon>Suessiales</taxon>
        <taxon>Symbiodiniaceae</taxon>
        <taxon>Symbiodinium</taxon>
    </lineage>
</organism>
<evidence type="ECO:0000313" key="2">
    <source>
        <dbReference type="Proteomes" id="UP000601435"/>
    </source>
</evidence>
<gene>
    <name evidence="1" type="ORF">SNEC2469_LOCUS17304</name>
</gene>
<comment type="caution">
    <text evidence="1">The sequence shown here is derived from an EMBL/GenBank/DDBJ whole genome shotgun (WGS) entry which is preliminary data.</text>
</comment>
<sequence length="531" mass="58763">MSVELDDEPDPKCAPAVELEEFVLVPSHAVEPAEDSFSLVSDEEFSSALREQSIAEDHVQLADDAHEHNWEGQWEPGVNVGRWLRRGIAPIEEQTQVLVTNVLVSFSKLPKQALNSIISALPPLQSASDHSTGVGAATLRNMIQRVRENSWIPVPCKGKEASQKRVEAFEAETRREKKAILMTQLREALFIASRGHADVEYCYGLQRLKLSQVDTGDKYNSVHFVSLVEQAAACFLTHLDAAELTGQLPSLGVMSPLTLIFDPVTLGSGMFSRHETLQVVMAYFLHPSTGQAVTRLIDARSIGMFHDGPSQAGDLLWEQIHPDIPAWVEWDKFHRAHCAFARVVDQTPIVQELYALGRSMSQQFGILSGKVLFRSIAAELNEPVKAVADSSGARKVYELSCVAHNLIDNFRLYIAGLHGKVRMKQAGHGKTSQSALSSIGRRLSSVEMVTFLCVFADTMACDLQPFVLCTERSEDPPWVAQRAFEDMLQSLGARSQLLHSLRRLLLVSCLLHSCLHSGSCKNGLTVQHVRI</sequence>
<dbReference type="AlphaFoldDB" id="A0A812UZW4"/>
<dbReference type="OrthoDB" id="418088at2759"/>
<protein>
    <submittedName>
        <fullName evidence="1">Uncharacterized protein</fullName>
    </submittedName>
</protein>
<name>A0A812UZW4_9DINO</name>
<dbReference type="EMBL" id="CAJNJA010028563">
    <property type="protein sequence ID" value="CAE7605867.1"/>
    <property type="molecule type" value="Genomic_DNA"/>
</dbReference>
<reference evidence="1" key="1">
    <citation type="submission" date="2021-02" db="EMBL/GenBank/DDBJ databases">
        <authorList>
            <person name="Dougan E. K."/>
            <person name="Rhodes N."/>
            <person name="Thang M."/>
            <person name="Chan C."/>
        </authorList>
    </citation>
    <scope>NUCLEOTIDE SEQUENCE</scope>
</reference>
<proteinExistence type="predicted"/>
<dbReference type="Proteomes" id="UP000601435">
    <property type="component" value="Unassembled WGS sequence"/>
</dbReference>
<evidence type="ECO:0000313" key="1">
    <source>
        <dbReference type="EMBL" id="CAE7605867.1"/>
    </source>
</evidence>
<keyword evidence="2" id="KW-1185">Reference proteome</keyword>